<evidence type="ECO:0008006" key="13">
    <source>
        <dbReference type="Google" id="ProtNLM"/>
    </source>
</evidence>
<organism evidence="12">
    <name type="scientific">Chromera velia CCMP2878</name>
    <dbReference type="NCBI Taxonomy" id="1169474"/>
    <lineage>
        <taxon>Eukaryota</taxon>
        <taxon>Sar</taxon>
        <taxon>Alveolata</taxon>
        <taxon>Colpodellida</taxon>
        <taxon>Chromeraceae</taxon>
        <taxon>Chromera</taxon>
    </lineage>
</organism>
<feature type="compositionally biased region" description="Basic and acidic residues" evidence="7">
    <location>
        <begin position="4227"/>
        <end position="4238"/>
    </location>
</feature>
<feature type="transmembrane region" description="Helical" evidence="8">
    <location>
        <begin position="2469"/>
        <end position="2491"/>
    </location>
</feature>
<feature type="compositionally biased region" description="Low complexity" evidence="7">
    <location>
        <begin position="4207"/>
        <end position="4219"/>
    </location>
</feature>
<keyword evidence="1 5" id="KW-0245">EGF-like domain</keyword>
<dbReference type="PROSITE" id="PS50835">
    <property type="entry name" value="IG_LIKE"/>
    <property type="match status" value="1"/>
</dbReference>
<feature type="compositionally biased region" description="Gly residues" evidence="7">
    <location>
        <begin position="3776"/>
        <end position="3793"/>
    </location>
</feature>
<protein>
    <recommendedName>
        <fullName evidence="13">EGF-like domain-containing protein</fullName>
    </recommendedName>
</protein>
<dbReference type="SUPFAM" id="SSF57196">
    <property type="entry name" value="EGF/Laminin"/>
    <property type="match status" value="1"/>
</dbReference>
<feature type="region of interest" description="Disordered" evidence="7">
    <location>
        <begin position="3488"/>
        <end position="3520"/>
    </location>
</feature>
<feature type="transmembrane region" description="Helical" evidence="8">
    <location>
        <begin position="2436"/>
        <end position="2457"/>
    </location>
</feature>
<dbReference type="CDD" id="cd00033">
    <property type="entry name" value="CCP"/>
    <property type="match status" value="1"/>
</dbReference>
<dbReference type="PANTHER" id="PTHR11319">
    <property type="entry name" value="G PROTEIN-COUPLED RECEPTOR-RELATED"/>
    <property type="match status" value="1"/>
</dbReference>
<evidence type="ECO:0000259" key="10">
    <source>
        <dbReference type="PROSITE" id="PS50835"/>
    </source>
</evidence>
<dbReference type="Pfam" id="PF07699">
    <property type="entry name" value="Ephrin_rec_like"/>
    <property type="match status" value="1"/>
</dbReference>
<dbReference type="PROSITE" id="PS00010">
    <property type="entry name" value="ASX_HYDROXYL"/>
    <property type="match status" value="1"/>
</dbReference>
<dbReference type="Gene3D" id="2.10.25.10">
    <property type="entry name" value="Laminin"/>
    <property type="match status" value="1"/>
</dbReference>
<keyword evidence="6" id="KW-0175">Coiled coil</keyword>
<dbReference type="InterPro" id="IPR000436">
    <property type="entry name" value="Sushi_SCR_CCP_dom"/>
</dbReference>
<feature type="domain" description="EGF-like" evidence="9">
    <location>
        <begin position="1252"/>
        <end position="1292"/>
    </location>
</feature>
<dbReference type="SMART" id="SM00181">
    <property type="entry name" value="EGF"/>
    <property type="match status" value="4"/>
</dbReference>
<dbReference type="Pfam" id="PF12947">
    <property type="entry name" value="EGF_3"/>
    <property type="match status" value="1"/>
</dbReference>
<feature type="transmembrane region" description="Helical" evidence="8">
    <location>
        <begin position="2845"/>
        <end position="2866"/>
    </location>
</feature>
<accession>A0A0G4HLG7</accession>
<dbReference type="PROSITE" id="PS50026">
    <property type="entry name" value="EGF_3"/>
    <property type="match status" value="1"/>
</dbReference>
<dbReference type="InterPro" id="IPR011641">
    <property type="entry name" value="Tyr-kin_ephrin_A/B_rcpt-like"/>
</dbReference>
<evidence type="ECO:0000256" key="2">
    <source>
        <dbReference type="ARBA" id="ARBA00022729"/>
    </source>
</evidence>
<feature type="region of interest" description="Disordered" evidence="7">
    <location>
        <begin position="2940"/>
        <end position="3028"/>
    </location>
</feature>
<feature type="coiled-coil region" evidence="6">
    <location>
        <begin position="3369"/>
        <end position="3403"/>
    </location>
</feature>
<feature type="transmembrane region" description="Helical" evidence="8">
    <location>
        <begin position="2820"/>
        <end position="2838"/>
    </location>
</feature>
<feature type="compositionally biased region" description="Basic and acidic residues" evidence="7">
    <location>
        <begin position="3991"/>
        <end position="4000"/>
    </location>
</feature>
<name>A0A0G4HLG7_9ALVE</name>
<feature type="compositionally biased region" description="Low complexity" evidence="7">
    <location>
        <begin position="3920"/>
        <end position="3930"/>
    </location>
</feature>
<feature type="region of interest" description="Disordered" evidence="7">
    <location>
        <begin position="3207"/>
        <end position="3227"/>
    </location>
</feature>
<dbReference type="SUPFAM" id="SSF57535">
    <property type="entry name" value="Complement control module/SCR domain"/>
    <property type="match status" value="1"/>
</dbReference>
<evidence type="ECO:0000256" key="6">
    <source>
        <dbReference type="SAM" id="Coils"/>
    </source>
</evidence>
<keyword evidence="8" id="KW-1133">Transmembrane helix</keyword>
<dbReference type="EMBL" id="CDMZ01003076">
    <property type="protein sequence ID" value="CEM45011.1"/>
    <property type="molecule type" value="Genomic_DNA"/>
</dbReference>
<keyword evidence="8" id="KW-0812">Transmembrane</keyword>
<evidence type="ECO:0000256" key="8">
    <source>
        <dbReference type="SAM" id="Phobius"/>
    </source>
</evidence>
<dbReference type="InterPro" id="IPR018097">
    <property type="entry name" value="EGF_Ca-bd_CS"/>
</dbReference>
<dbReference type="InterPro" id="IPR000152">
    <property type="entry name" value="EGF-type_Asp/Asn_hydroxyl_site"/>
</dbReference>
<evidence type="ECO:0000256" key="4">
    <source>
        <dbReference type="ARBA" id="ARBA00023157"/>
    </source>
</evidence>
<feature type="region of interest" description="Disordered" evidence="7">
    <location>
        <begin position="3250"/>
        <end position="3301"/>
    </location>
</feature>
<dbReference type="InterPro" id="IPR007110">
    <property type="entry name" value="Ig-like_dom"/>
</dbReference>
<feature type="compositionally biased region" description="Acidic residues" evidence="7">
    <location>
        <begin position="4258"/>
        <end position="4268"/>
    </location>
</feature>
<evidence type="ECO:0000256" key="1">
    <source>
        <dbReference type="ARBA" id="ARBA00022536"/>
    </source>
</evidence>
<evidence type="ECO:0000313" key="12">
    <source>
        <dbReference type="EMBL" id="CEM45011.1"/>
    </source>
</evidence>
<feature type="transmembrane region" description="Helical" evidence="8">
    <location>
        <begin position="2683"/>
        <end position="2707"/>
    </location>
</feature>
<feature type="transmembrane region" description="Helical" evidence="8">
    <location>
        <begin position="2784"/>
        <end position="2800"/>
    </location>
</feature>
<feature type="region of interest" description="Disordered" evidence="7">
    <location>
        <begin position="3567"/>
        <end position="4268"/>
    </location>
</feature>
<feature type="domain" description="Sushi" evidence="11">
    <location>
        <begin position="19"/>
        <end position="95"/>
    </location>
</feature>
<dbReference type="PROSITE" id="PS50923">
    <property type="entry name" value="SUSHI"/>
    <property type="match status" value="3"/>
</dbReference>
<evidence type="ECO:0000259" key="11">
    <source>
        <dbReference type="PROSITE" id="PS50923"/>
    </source>
</evidence>
<evidence type="ECO:0000256" key="5">
    <source>
        <dbReference type="PROSITE-ProRule" id="PRU00076"/>
    </source>
</evidence>
<dbReference type="SUPFAM" id="SSF57184">
    <property type="entry name" value="Growth factor receptor domain"/>
    <property type="match status" value="1"/>
</dbReference>
<sequence>MIQGLSSCASGTSGTIGTVTCPSSFTAPGNGTLTYSPTTRLYPATATFQCNSGYELAAAAGAPYTLSGSSLTDTCTAVGSTPSWPYAGFEPSCTAITCSAPAASLGNGTLSYSNALTYPTTVTWGSVTQSCPTVTTPQNGTVSLASDWGVGSLVFPVTGTVGCEDGFQIVAASGTSYSITTSNRANGEVIEACAATGVVTSWEIASRPPTCSGYSCSTTSLSLSNGVLSYYERLSGTSYTSSATSCQYPCVATFQCNDGFLISNSGSTGTTVNNYTVTLDCTAASAASVSPLSPFLPNCLRIGQTSFPSHSLSCTAIDCPASFTTLTNGLISYSPSWTASWDPTNARQVTFESAQGPGHGGITGVWELCGSEMSCNWGYEISVPNNAPYNVTSGDDTFTDTCIAGPGYTQWPNVTGYEPTCIAAACPSLSSSVPSNGALAVSSANSCGSTYTCNYPATAVFSCNGGYNMTAGGGETIVNNTHTASCGAGGCNDGYALTAAVGASYSIADPAGSHDDTCTPGAVGVVAWPLVDAGTVPTCAAVTCSSSLSAPGNGTITYSPSTREYPAVAGRSVGRITDTCTTTGAITASFSAAGTEPSCTAHTCNDLGTLGNGTITYLSETQGAGSRMFPANATFQCNDGYQLTAPSGAPYSLAGLTSYTDACQLVSNSPVWTTETYTPTCTDGYNLTAPSSASWSPTSSFTYTDTCVGSGTNTSWVTETEVPTCPGSECTQIASFTNGIVTYTSTTGGTGSTVYPAVANVTCDLGYELTPSVGASWSRDNTTNTYQDTCTPTGSGPAVSFLLTTTGNTPQSCQVLECPDLGNLTGGSIAYNSISVSPGTGSRLFPATATYSCNTGYTLTAGSYPASVSSGSFTDSCSATLNVLTWAAASGPPTCEGETCPSLSAPTYGQVAFYSSAVTGGGSSSMKFPVTATYTCNDGRLCGRGFEMIGNSSGTYNVTNNTLTDSCAAALVSGNLSLSWPTATAPPTCEPVDCPSLSAPTNGTVNVTSTAGGVGSYTFPATAAYACNDGYNMTSSSVSITSNTYTGTCQATGTATSWSGGTMPVSCGALDCPTTISAPTNGLLTFTSTGSSSNTMTYPSFATYTCNIGYTLTAHGSASYTVTNGTTLMDTCAASGTSLSWPAMSTQPTCELSACAALDYFPATSVPLTDSNGNTAIVRTTTDSDLTGVTGSTKEVAFACNTPGWGSITSPNTTQYICTALAVASSEWRVDSSVNATLPSCSGPSANGGWVDVDECSTSIHDCATFATCTNSVGSFTCSCNTGLTGNGTHCSGLDSGQTVSDVATGDPVTYTLTGSNLTASDQLLVLLGSFTDDVGTTTTISCGTSDTTLVTSTSSTTGDITWARHYLGTPGAVSSSSASWGSTYNASINAPTDGTWRLCFCPAALDCSVTENYKYEISSFESRGPEWDDEENARPGSSLSVRVTGRDLDSTKNKISIVDSTVVCGGTGTTAATSHADVTGTAVVASSGPDPGITAYTGVTTSDISITVAGSGLRDINRIIFLDDASNCGDSVDQSSAVSMSAGTPSVATGATSQTFSSIRIIKSGTYKVCWWVGTTSSLVVAQEYLFDAQFGTITMTGPDFEQTFSGVLARTFQIDVRGASLTADARLLIIGAEDTCGVNSMSAAVNYLDTSPVVRTSYTSLLFSNTLIQDSGFYKICYAGSSSAATPGGYTHEIGALTLVSYRQYRNSDLLGLSFEGPLSRPCIASQASSATTVIASFPGIQSVDLTYFTTTTIGITSTELENYRNSFFFLNVTGEDSLESWKQVSVDPSGSVPFVYPAACHRLEIALTSLASSIQTAVSSAGVMESQLMLLIDAHRVVLTDWSTSAVYSFFGTSSALTGTAGMSDPLAIASTDSYVFVADSGNHRVLCLQASDLSVYVGQFGIDGQSDSGTPPVGLNAPTDLALTGVLSSPIAGTSSAGVLVEFVRLLYVADYGNHRLIALGVTSTGGLHYHTHFGVSGSPRTGITGLSNPRSVAVSGRLVIVGEYASSRLVFLDAGEDRMSLEYYASYTVAVNTNCRGILVMDSVSSARRRLLLQGIEEPSTSPDLFQTEEERMEKRRRLTTLSGFTQVLGQSLFIFHEYEAYGLSYYTTGLLLKDAIGSPALTSISTANSTLFTPGGTITSISTTNGGSRTDVWTVSPDLPNGISLDSASGVISGTPTEIQIEFGVSCSDGYYWNTGSSACVACPLGTYRAQTSTTLDSCTSCSTGQTTSSTGAVTSASCECVKGYTLELDSTSNVWTCTPCGSGLYKEAAGDTPCSGRCMTNGQTAGGAISLRQCSCMQNYYLKSGPDYTEFWVGASCEACPTGAVCAGGFSNDTLAKLEADGDYVEISAADHMLPEPIEGYYRLGENATDMVFDINNAAIWPCYVQRACLAGADNLCHSNNDGPLCDECMPGFTRVSANNVCAVCPAGIWNLLLVLSIIVISFFIVVFYAQLTLQAGTNKKAMHAIVLKIGVNYVALLSTLSTFDYSTLDWPDWTTGLLSSFTDASAGDPFSLPAFDCLFRSEQNPVPFTQAFHYTKLFIFLMPIAWPLTLTALMALVIVVYRRMVRVRLEETRQMLERLRELGPLYGPLHRRLLEEKREERFLGIWAVFSLRGERLIVQARRFMSDTIPVYIVTLFLMQNSVTTHMVQLIQCDYINKERRLRYAVSQTCDVTDPFYVIGWMGLLLWSIGIPVVACSLLWKHRKELWKPYVKRRWFCAAQSSVGSGSVSLELACRYGFLTNGYDEGFWFWESVVTVRRVLIVIAASFFVGTRTNIRLLFMIIVATVALALQLTCQPFDNRNGQILNRLEDRALYSWTFTLILFAMIFIFNVGSWFNTLLVIIIVILQLSFLGLFAHHFYREMCNTVLNNPAWWDWPIPLRWVTRALKRSAEKFDARQARLTFLTESADVLLGEARTGTSSWVRQRRQTEANVFAARMKSPTREGAEMNESAKAGRNRESVASARQASFHRKYLSASGEGLGVQEEEPTSAAPGEEGKTEKGEEEESDANTSGGFAHRSHKVHTRQCTISLLQDSDEDDAPSGANKLKGRRASSVWESNPFLKFVRRRICCCCKRNGTSGKDEDAPPPLLKSDRRYFAHMVGEALTYALVALRLERLPGDYIEFILRFAFASRGGAETNDPERCPVVRKRKLGILRLKSFRGGMLDPVTETKEIDMRERLREVAEFADALLEEKLRRQQEIRRRREKELRRKRRGKKAKESTLIGKISGRALWLFGRGSQVASDPQAHLSLPTPKGTGLSPHKSNRSSLSPSAATAGEEGDGTEIDQNVGGEPEDSERAAIMRLLERRLETNRRVRHVVALFDQTVFEGGLTARDLYRGLMQIKQMDGEELHETYELFRKYKEAVIETQLKRLQSQVESLEEKVDFYENHFNNQMHRQRSGLSSHGSRDFNETGLVPDNEEGNNGTAGFLPHMWKDRERSEGLMREIGRLRHRVWELEGAIRDGTAESGWAMARSLSGPLLPGVAPQQKLDPLPDVEEGDKEADEGEFEDAEEEGVVYRVAERGDEDAEWDSLEKESRGSNIAKLARAASKDPQFLRMASGAAGGDKMLGGSKPRRASVLSGESDDPDFDQEGGEGDGGQHRRVTEFSNLPDLLNLTSRRQSRRGDEEEEEEEEEGTMHTGAPGTEFLFSEDGGSHRDGKKKSKKKDKKEKKEKKKKDKDTDKEGRSEVPSETPFGMAALLGFGGAGIPEDDEKVRGASAGRGKGEAQKPEAFPDTEPESAEEGRGKRKSRHSHAVPPSPERVQEIAGSDAGGGSSHLGPPGVVGGKSGKKGKRRGSTASQQEGLPPGIASVGGGAAGKEREAEEEEESPTASAERERARKKAEKRESRRRAEEERSGGTSLPPGVTVTGSETSSRPSNRRSSQLQAGGAAAGASLPPGVVANGSDSSRQRKSAAQLQAAAVLASHKSSKRDKGKEKPEEEEEEEANIHIRMSPTAKEPTPPPAALLAAPANARGGSSNASLAAERLKAAREKSSGAGGSNRREREGIFQDAISEASSVPTSKASGLPPGLAAAAAQSKERRASVSRSRDRKRGSASGVWTEAEDGTLPSLHERRLGQDEEEEEEEGDQKAQQARRKLVEAKKRAGRRNSVTKAEESPTGQQNAEAQEQEERMSAKATHAHSNLNKQTDEPAKGGGAREAAARARARRASQDSSTPFLAAPEPQSASASASGGAPTGGLPAGVSARGEGSASSRGGGGSDRGGRSPGRREGRGGGTQRQAPAIPENQPQLPEGEEAEDWGDA</sequence>
<keyword evidence="2" id="KW-0732">Signal</keyword>
<feature type="compositionally biased region" description="Polar residues" evidence="7">
    <location>
        <begin position="3874"/>
        <end position="3888"/>
    </location>
</feature>
<dbReference type="VEuPathDB" id="CryptoDB:Cvel_7366"/>
<evidence type="ECO:0000256" key="7">
    <source>
        <dbReference type="SAM" id="MobiDB-lite"/>
    </source>
</evidence>
<feature type="compositionally biased region" description="Basic and acidic residues" evidence="7">
    <location>
        <begin position="3840"/>
        <end position="3863"/>
    </location>
</feature>
<dbReference type="InterPro" id="IPR056048">
    <property type="entry name" value="CRMPA/B-like_DUF7631"/>
</dbReference>
<dbReference type="SMART" id="SM00179">
    <property type="entry name" value="EGF_CA"/>
    <property type="match status" value="1"/>
</dbReference>
<feature type="compositionally biased region" description="Acidic residues" evidence="7">
    <location>
        <begin position="3500"/>
        <end position="3520"/>
    </location>
</feature>
<dbReference type="InterPro" id="IPR001881">
    <property type="entry name" value="EGF-like_Ca-bd_dom"/>
</dbReference>
<dbReference type="SMART" id="SM01411">
    <property type="entry name" value="Ephrin_rec_like"/>
    <property type="match status" value="2"/>
</dbReference>
<dbReference type="Gene3D" id="2.10.50.10">
    <property type="entry name" value="Tumor Necrosis Factor Receptor, subunit A, domain 2"/>
    <property type="match status" value="1"/>
</dbReference>
<keyword evidence="3" id="KW-0677">Repeat</keyword>
<dbReference type="InterPro" id="IPR009030">
    <property type="entry name" value="Growth_fac_rcpt_cys_sf"/>
</dbReference>
<feature type="transmembrane region" description="Helical" evidence="8">
    <location>
        <begin position="2545"/>
        <end position="2569"/>
    </location>
</feature>
<feature type="domain" description="Sushi" evidence="11">
    <location>
        <begin position="992"/>
        <end position="1069"/>
    </location>
</feature>
<dbReference type="SMART" id="SM00032">
    <property type="entry name" value="CCP"/>
    <property type="match status" value="7"/>
</dbReference>
<reference evidence="12" key="1">
    <citation type="submission" date="2014-11" db="EMBL/GenBank/DDBJ databases">
        <authorList>
            <person name="Otto D Thomas"/>
            <person name="Naeem Raeece"/>
        </authorList>
    </citation>
    <scope>NUCLEOTIDE SEQUENCE</scope>
</reference>
<proteinExistence type="predicted"/>
<dbReference type="Gene3D" id="2.60.40.10">
    <property type="entry name" value="Immunoglobulins"/>
    <property type="match status" value="1"/>
</dbReference>
<dbReference type="FunFam" id="2.10.25.10:FF:000038">
    <property type="entry name" value="Fibrillin 2"/>
    <property type="match status" value="1"/>
</dbReference>
<dbReference type="Gene3D" id="2.10.70.10">
    <property type="entry name" value="Complement Module, domain 1"/>
    <property type="match status" value="3"/>
</dbReference>
<evidence type="ECO:0000259" key="9">
    <source>
        <dbReference type="PROSITE" id="PS50026"/>
    </source>
</evidence>
<feature type="domain" description="Ig-like" evidence="10">
    <location>
        <begin position="726"/>
        <end position="869"/>
    </location>
</feature>
<dbReference type="SUPFAM" id="SSF63829">
    <property type="entry name" value="Calcium-dependent phosphotriesterase"/>
    <property type="match status" value="1"/>
</dbReference>
<feature type="compositionally biased region" description="Low complexity" evidence="7">
    <location>
        <begin position="3889"/>
        <end position="3908"/>
    </location>
</feature>
<feature type="region of interest" description="Disordered" evidence="7">
    <location>
        <begin position="1422"/>
        <end position="1442"/>
    </location>
</feature>
<dbReference type="Pfam" id="PF24634">
    <property type="entry name" value="DUF7631"/>
    <property type="match status" value="1"/>
</dbReference>
<dbReference type="PROSITE" id="PS01187">
    <property type="entry name" value="EGF_CA"/>
    <property type="match status" value="1"/>
</dbReference>
<comment type="caution">
    <text evidence="5">Lacks conserved residue(s) required for the propagation of feature annotation.</text>
</comment>
<feature type="domain" description="Sushi" evidence="11">
    <location>
        <begin position="816"/>
        <end position="897"/>
    </location>
</feature>
<dbReference type="InterPro" id="IPR035976">
    <property type="entry name" value="Sushi/SCR/CCP_sf"/>
</dbReference>
<keyword evidence="4" id="KW-1015">Disulfide bond</keyword>
<feature type="compositionally biased region" description="Acidic residues" evidence="7">
    <location>
        <begin position="3589"/>
        <end position="3601"/>
    </location>
</feature>
<dbReference type="PANTHER" id="PTHR11319:SF35">
    <property type="entry name" value="OUTER MEMBRANE PROTEIN PMPC-RELATED"/>
    <property type="match status" value="1"/>
</dbReference>
<keyword evidence="8" id="KW-0472">Membrane</keyword>
<dbReference type="GO" id="GO:0005509">
    <property type="term" value="F:calcium ion binding"/>
    <property type="evidence" value="ECO:0007669"/>
    <property type="project" value="InterPro"/>
</dbReference>
<dbReference type="InterPro" id="IPR013783">
    <property type="entry name" value="Ig-like_fold"/>
</dbReference>
<feature type="compositionally biased region" description="Basic residues" evidence="7">
    <location>
        <begin position="3664"/>
        <end position="3683"/>
    </location>
</feature>
<dbReference type="InterPro" id="IPR024731">
    <property type="entry name" value="NELL2-like_EGF"/>
</dbReference>
<feature type="region of interest" description="Disordered" evidence="7">
    <location>
        <begin position="3038"/>
        <end position="3057"/>
    </location>
</feature>
<evidence type="ECO:0000256" key="3">
    <source>
        <dbReference type="ARBA" id="ARBA00022737"/>
    </source>
</evidence>
<dbReference type="CDD" id="cd00054">
    <property type="entry name" value="EGF_CA"/>
    <property type="match status" value="1"/>
</dbReference>
<feature type="compositionally biased region" description="Basic and acidic residues" evidence="7">
    <location>
        <begin position="3684"/>
        <end position="3695"/>
    </location>
</feature>
<feature type="compositionally biased region" description="Low complexity" evidence="7">
    <location>
        <begin position="4185"/>
        <end position="4199"/>
    </location>
</feature>
<dbReference type="InterPro" id="IPR000742">
    <property type="entry name" value="EGF"/>
</dbReference>
<gene>
    <name evidence="12" type="ORF">Cvel_7366</name>
</gene>
<feature type="compositionally biased region" description="Low complexity" evidence="7">
    <location>
        <begin position="4029"/>
        <end position="4042"/>
    </location>
</feature>